<accession>A0A8R7U1L9</accession>
<reference evidence="2" key="2">
    <citation type="submission" date="2018-03" db="EMBL/GenBank/DDBJ databases">
        <title>The Triticum urartu genome reveals the dynamic nature of wheat genome evolution.</title>
        <authorList>
            <person name="Ling H."/>
            <person name="Ma B."/>
            <person name="Shi X."/>
            <person name="Liu H."/>
            <person name="Dong L."/>
            <person name="Sun H."/>
            <person name="Cao Y."/>
            <person name="Gao Q."/>
            <person name="Zheng S."/>
            <person name="Li Y."/>
            <person name="Yu Y."/>
            <person name="Du H."/>
            <person name="Qi M."/>
            <person name="Li Y."/>
            <person name="Yu H."/>
            <person name="Cui Y."/>
            <person name="Wang N."/>
            <person name="Chen C."/>
            <person name="Wu H."/>
            <person name="Zhao Y."/>
            <person name="Zhang J."/>
            <person name="Li Y."/>
            <person name="Zhou W."/>
            <person name="Zhang B."/>
            <person name="Hu W."/>
            <person name="Eijk M."/>
            <person name="Tang J."/>
            <person name="Witsenboer H."/>
            <person name="Zhao S."/>
            <person name="Li Z."/>
            <person name="Zhang A."/>
            <person name="Wang D."/>
            <person name="Liang C."/>
        </authorList>
    </citation>
    <scope>NUCLEOTIDE SEQUENCE [LARGE SCALE GENOMIC DNA]</scope>
    <source>
        <strain evidence="2">cv. G1812</strain>
    </source>
</reference>
<organism evidence="2 3">
    <name type="scientific">Triticum urartu</name>
    <name type="common">Red wild einkorn</name>
    <name type="synonym">Crithodium urartu</name>
    <dbReference type="NCBI Taxonomy" id="4572"/>
    <lineage>
        <taxon>Eukaryota</taxon>
        <taxon>Viridiplantae</taxon>
        <taxon>Streptophyta</taxon>
        <taxon>Embryophyta</taxon>
        <taxon>Tracheophyta</taxon>
        <taxon>Spermatophyta</taxon>
        <taxon>Magnoliopsida</taxon>
        <taxon>Liliopsida</taxon>
        <taxon>Poales</taxon>
        <taxon>Poaceae</taxon>
        <taxon>BOP clade</taxon>
        <taxon>Pooideae</taxon>
        <taxon>Triticodae</taxon>
        <taxon>Triticeae</taxon>
        <taxon>Triticinae</taxon>
        <taxon>Triticum</taxon>
    </lineage>
</organism>
<reference evidence="2" key="3">
    <citation type="submission" date="2022-06" db="UniProtKB">
        <authorList>
            <consortium name="EnsemblPlants"/>
        </authorList>
    </citation>
    <scope>IDENTIFICATION</scope>
</reference>
<dbReference type="Proteomes" id="UP000015106">
    <property type="component" value="Chromosome 3"/>
</dbReference>
<reference evidence="3" key="1">
    <citation type="journal article" date="2013" name="Nature">
        <title>Draft genome of the wheat A-genome progenitor Triticum urartu.</title>
        <authorList>
            <person name="Ling H.Q."/>
            <person name="Zhao S."/>
            <person name="Liu D."/>
            <person name="Wang J."/>
            <person name="Sun H."/>
            <person name="Zhang C."/>
            <person name="Fan H."/>
            <person name="Li D."/>
            <person name="Dong L."/>
            <person name="Tao Y."/>
            <person name="Gao C."/>
            <person name="Wu H."/>
            <person name="Li Y."/>
            <person name="Cui Y."/>
            <person name="Guo X."/>
            <person name="Zheng S."/>
            <person name="Wang B."/>
            <person name="Yu K."/>
            <person name="Liang Q."/>
            <person name="Yang W."/>
            <person name="Lou X."/>
            <person name="Chen J."/>
            <person name="Feng M."/>
            <person name="Jian J."/>
            <person name="Zhang X."/>
            <person name="Luo G."/>
            <person name="Jiang Y."/>
            <person name="Liu J."/>
            <person name="Wang Z."/>
            <person name="Sha Y."/>
            <person name="Zhang B."/>
            <person name="Wu H."/>
            <person name="Tang D."/>
            <person name="Shen Q."/>
            <person name="Xue P."/>
            <person name="Zou S."/>
            <person name="Wang X."/>
            <person name="Liu X."/>
            <person name="Wang F."/>
            <person name="Yang Y."/>
            <person name="An X."/>
            <person name="Dong Z."/>
            <person name="Zhang K."/>
            <person name="Zhang X."/>
            <person name="Luo M.C."/>
            <person name="Dvorak J."/>
            <person name="Tong Y."/>
            <person name="Wang J."/>
            <person name="Yang H."/>
            <person name="Li Z."/>
            <person name="Wang D."/>
            <person name="Zhang A."/>
            <person name="Wang J."/>
        </authorList>
    </citation>
    <scope>NUCLEOTIDE SEQUENCE</scope>
    <source>
        <strain evidence="3">cv. G1812</strain>
    </source>
</reference>
<keyword evidence="3" id="KW-1185">Reference proteome</keyword>
<dbReference type="Gramene" id="TuG1812G0300004652.01.T01">
    <property type="protein sequence ID" value="TuG1812G0300004652.01.T01.cds298158"/>
    <property type="gene ID" value="TuG1812G0300004652.01"/>
</dbReference>
<proteinExistence type="predicted"/>
<name>A0A8R7U1L9_TRIUA</name>
<dbReference type="Pfam" id="PF07893">
    <property type="entry name" value="DUF1668"/>
    <property type="match status" value="1"/>
</dbReference>
<feature type="region of interest" description="Disordered" evidence="1">
    <location>
        <begin position="1"/>
        <end position="41"/>
    </location>
</feature>
<sequence>GKKRRRVNKHGVAARTRARPTLVRSGKEEKASSEPSETASAKQPIYLVVEHGLDEPTHSIIEVAAGGATRQLIRSSKHGMLFAAVGTAYGPRIACLGLDRTTLYDPKASAKYSGPRLVYSKMHPVLIAHGCKL</sequence>
<evidence type="ECO:0000256" key="1">
    <source>
        <dbReference type="SAM" id="MobiDB-lite"/>
    </source>
</evidence>
<dbReference type="EnsemblPlants" id="TuG1812G0300004652.01.T01">
    <property type="protein sequence ID" value="TuG1812G0300004652.01.T01.cds298158"/>
    <property type="gene ID" value="TuG1812G0300004652.01"/>
</dbReference>
<dbReference type="AlphaFoldDB" id="A0A8R7U1L9"/>
<dbReference type="InterPro" id="IPR012871">
    <property type="entry name" value="DUF1668_ORYSA"/>
</dbReference>
<protein>
    <submittedName>
        <fullName evidence="2">Uncharacterized protein</fullName>
    </submittedName>
</protein>
<evidence type="ECO:0000313" key="3">
    <source>
        <dbReference type="Proteomes" id="UP000015106"/>
    </source>
</evidence>
<evidence type="ECO:0000313" key="2">
    <source>
        <dbReference type="EnsemblPlants" id="TuG1812G0300004652.01.T01.cds298158"/>
    </source>
</evidence>